<sequence length="62" mass="6897">MTAEQLAQQEPSLDAMLRAHEAFYSTDNVREAMLKAYRIMLADALKAAGINLMVEGEGYGKY</sequence>
<dbReference type="AlphaFoldDB" id="H5UYZ9"/>
<proteinExistence type="predicted"/>
<keyword evidence="2" id="KW-1185">Reference proteome</keyword>
<dbReference type="Proteomes" id="UP000010297">
    <property type="component" value="Unassembled WGS sequence"/>
</dbReference>
<reference evidence="1 2" key="1">
    <citation type="submission" date="2012-02" db="EMBL/GenBank/DDBJ databases">
        <title>Whole genome shotgun sequence of Escherichia hermannii NBRC 105704.</title>
        <authorList>
            <person name="Yoshida I."/>
            <person name="Hosoyama A."/>
            <person name="Tsuchikane K."/>
            <person name="Katsumata H."/>
            <person name="Yamazaki S."/>
            <person name="Fujita N."/>
        </authorList>
    </citation>
    <scope>NUCLEOTIDE SEQUENCE [LARGE SCALE GENOMIC DNA]</scope>
    <source>
        <strain evidence="1 2">NBRC 105704</strain>
    </source>
</reference>
<evidence type="ECO:0000313" key="1">
    <source>
        <dbReference type="EMBL" id="GAB50153.1"/>
    </source>
</evidence>
<accession>H5UYZ9</accession>
<protein>
    <submittedName>
        <fullName evidence="1">Uncharacterized protein</fullName>
    </submittedName>
</protein>
<gene>
    <name evidence="1" type="ORF">EH105704_01_01580</name>
</gene>
<dbReference type="RefSeq" id="WP_002433838.1">
    <property type="nucleotide sequence ID" value="NZ_BAFF01000001.1"/>
</dbReference>
<dbReference type="EMBL" id="BAFF01000001">
    <property type="protein sequence ID" value="GAB50153.1"/>
    <property type="molecule type" value="Genomic_DNA"/>
</dbReference>
<name>H5UYZ9_ATLHE</name>
<comment type="caution">
    <text evidence="1">The sequence shown here is derived from an EMBL/GenBank/DDBJ whole genome shotgun (WGS) entry which is preliminary data.</text>
</comment>
<organism evidence="1 2">
    <name type="scientific">Atlantibacter hermannii NBRC 105704</name>
    <dbReference type="NCBI Taxonomy" id="1115512"/>
    <lineage>
        <taxon>Bacteria</taxon>
        <taxon>Pseudomonadati</taxon>
        <taxon>Pseudomonadota</taxon>
        <taxon>Gammaproteobacteria</taxon>
        <taxon>Enterobacterales</taxon>
        <taxon>Enterobacteriaceae</taxon>
        <taxon>Atlantibacter</taxon>
    </lineage>
</organism>
<evidence type="ECO:0000313" key="2">
    <source>
        <dbReference type="Proteomes" id="UP000010297"/>
    </source>
</evidence>
<dbReference type="GeneID" id="92828792"/>